<proteinExistence type="predicted"/>
<dbReference type="RefSeq" id="XP_028128606.2">
    <property type="nucleotide sequence ID" value="XM_028272805.2"/>
</dbReference>
<keyword evidence="3" id="KW-1185">Reference proteome</keyword>
<keyword evidence="1" id="KW-0732">Signal</keyword>
<dbReference type="Proteomes" id="UP001652700">
    <property type="component" value="Unplaced"/>
</dbReference>
<feature type="signal peptide" evidence="1">
    <location>
        <begin position="1"/>
        <end position="16"/>
    </location>
</feature>
<name>A0ABM5IAI9_DIAVI</name>
<organism evidence="2 3">
    <name type="scientific">Diabrotica virgifera virgifera</name>
    <name type="common">western corn rootworm</name>
    <dbReference type="NCBI Taxonomy" id="50390"/>
    <lineage>
        <taxon>Eukaryota</taxon>
        <taxon>Metazoa</taxon>
        <taxon>Ecdysozoa</taxon>
        <taxon>Arthropoda</taxon>
        <taxon>Hexapoda</taxon>
        <taxon>Insecta</taxon>
        <taxon>Pterygota</taxon>
        <taxon>Neoptera</taxon>
        <taxon>Endopterygota</taxon>
        <taxon>Coleoptera</taxon>
        <taxon>Polyphaga</taxon>
        <taxon>Cucujiformia</taxon>
        <taxon>Chrysomeloidea</taxon>
        <taxon>Chrysomelidae</taxon>
        <taxon>Galerucinae</taxon>
        <taxon>Diabroticina</taxon>
        <taxon>Diabroticites</taxon>
        <taxon>Diabrotica</taxon>
    </lineage>
</organism>
<evidence type="ECO:0000313" key="2">
    <source>
        <dbReference type="EnsemblMetazoa" id="XP_028128606.2"/>
    </source>
</evidence>
<reference evidence="2" key="1">
    <citation type="submission" date="2025-05" db="UniProtKB">
        <authorList>
            <consortium name="EnsemblMetazoa"/>
        </authorList>
    </citation>
    <scope>IDENTIFICATION</scope>
</reference>
<dbReference type="GeneID" id="114324900"/>
<accession>A0ABM5IAI9</accession>
<dbReference type="EnsemblMetazoa" id="XM_028272805.2">
    <property type="protein sequence ID" value="XP_028128606.2"/>
    <property type="gene ID" value="LOC114324900"/>
</dbReference>
<evidence type="ECO:0000256" key="1">
    <source>
        <dbReference type="SAM" id="SignalP"/>
    </source>
</evidence>
<protein>
    <submittedName>
        <fullName evidence="2">Uncharacterized protein</fullName>
    </submittedName>
</protein>
<evidence type="ECO:0000313" key="3">
    <source>
        <dbReference type="Proteomes" id="UP001652700"/>
    </source>
</evidence>
<feature type="chain" id="PRO_5046809964" evidence="1">
    <location>
        <begin position="17"/>
        <end position="105"/>
    </location>
</feature>
<sequence length="105" mass="10965">MMKFVLISVLVALAVADPQPGAVEVLGGLGKTVNGAVDATARGAKSLFGIETPKVAVNLNVCAASIPSIYQFYAALGVRLVPNTYWCTCPPGYNYLNVPFTVTTS</sequence>